<dbReference type="GO" id="GO:0008154">
    <property type="term" value="P:actin polymerization or depolymerization"/>
    <property type="evidence" value="ECO:0007669"/>
    <property type="project" value="TreeGrafter"/>
</dbReference>
<sequence length="823" mass="92674">MTSTDPVFRNIQKNKSGFYIWRIENMNVVPVPKEMYGNFFMGDSYIVLSIKEAKGAMDIHIHFWLGDETSADEAGVAAYKTVELDDFLGGSPVQHREVQGSESNLFLNYFKERGGVKYSTGGVKSGFNHVDKTFKERLLHLKGKHHVRVTEVPLSWSSMNHGDVFILDLGKVLFLWTGKEASRTEKRKLGEHSRQLRDDRGKARIVFVEDGDEEKGLSAEEKKLFEMHLPLSEKGNVKSKEEGGVDEVNERKAASELKLYVCSEEEGTLKVSEVKSGPLSKKDLDTGDSYIIDNGSCGIWAWTGKKSSMKERKEAMRNALGFIKKKNLPKNTKVTRVVEGGEPSEFKCLFKDWPMPPITGKVYSKNRIAKTIQTKFDASTLHSNQQLAAETQMFDDGNGRVEVWRVKDFDLEPIQSKYMGQFFAGDCYVIHYMYKEGGRENHIIYYWQGLKSTADEKGTSALKAVELDDKLGGAAVQIRVVQGKEPPHFMSMFDGKMVIFSGGHAGWGGAGNNNAEGPGDNYMLQVRGTNKLNTKAVQVEMSATSLNSNDVFCIFTKTAVYIWCGKGCTGDEREMAKGVSSRSPRQPTMVFEGQEKPEFWSAIGGQKEYAESQRLQEPEINYPARLFQLSNASGRITVEEIPDFTQNDLETDDIMILDIGDQIYLWVGENANKQEKQAAMPCAEEYLKTDPAGRDVDTPISCTKQGAEPPTFTGFFGVWDRELWSKGKSFEELREELKGSNDELSIVQQTVENGSLDFQDVSKYPIAQLQVPAEELPQGVDPSCREIHLSHDDFDKAFKMKYTEFVQKPMWKQKEMKKKAGLF</sequence>
<keyword evidence="4" id="KW-0963">Cytoplasm</keyword>
<evidence type="ECO:0000256" key="5">
    <source>
        <dbReference type="ARBA" id="ARBA00022737"/>
    </source>
</evidence>
<dbReference type="Gene3D" id="3.40.20.10">
    <property type="entry name" value="Severin"/>
    <property type="match status" value="6"/>
</dbReference>
<dbReference type="FunFam" id="3.40.20.10:FF:000005">
    <property type="entry name" value="Gelsolin"/>
    <property type="match status" value="1"/>
</dbReference>
<evidence type="ECO:0000256" key="6">
    <source>
        <dbReference type="ARBA" id="ARBA00022837"/>
    </source>
</evidence>
<dbReference type="Gene3D" id="1.10.950.10">
    <property type="entry name" value="Villin headpiece domain"/>
    <property type="match status" value="1"/>
</dbReference>
<dbReference type="FunFam" id="3.40.20.10:FF:000002">
    <property type="entry name" value="Gelsolin"/>
    <property type="match status" value="1"/>
</dbReference>
<evidence type="ECO:0000259" key="9">
    <source>
        <dbReference type="PROSITE" id="PS51089"/>
    </source>
</evidence>
<dbReference type="GO" id="GO:0051016">
    <property type="term" value="P:barbed-end actin filament capping"/>
    <property type="evidence" value="ECO:0007669"/>
    <property type="project" value="TreeGrafter"/>
</dbReference>
<dbReference type="InterPro" id="IPR003128">
    <property type="entry name" value="Villin_headpiece"/>
</dbReference>
<name>A0AA88XCX6_PINIB</name>
<dbReference type="SUPFAM" id="SSF82754">
    <property type="entry name" value="C-terminal, gelsolin-like domain of Sec23/24"/>
    <property type="match status" value="1"/>
</dbReference>
<evidence type="ECO:0000313" key="11">
    <source>
        <dbReference type="Proteomes" id="UP001186944"/>
    </source>
</evidence>
<dbReference type="Proteomes" id="UP001186944">
    <property type="component" value="Unassembled WGS sequence"/>
</dbReference>
<evidence type="ECO:0000256" key="7">
    <source>
        <dbReference type="ARBA" id="ARBA00023203"/>
    </source>
</evidence>
<evidence type="ECO:0000256" key="2">
    <source>
        <dbReference type="ARBA" id="ARBA00008418"/>
    </source>
</evidence>
<protein>
    <recommendedName>
        <fullName evidence="9">HP domain-containing protein</fullName>
    </recommendedName>
</protein>
<dbReference type="SMART" id="SM00262">
    <property type="entry name" value="GEL"/>
    <property type="match status" value="6"/>
</dbReference>
<dbReference type="PANTHER" id="PTHR11977:SF57">
    <property type="entry name" value="VILLIN-LIKE PROTEIN QUAIL"/>
    <property type="match status" value="1"/>
</dbReference>
<keyword evidence="7" id="KW-0009">Actin-binding</keyword>
<dbReference type="SUPFAM" id="SSF55753">
    <property type="entry name" value="Actin depolymerizing proteins"/>
    <property type="match status" value="5"/>
</dbReference>
<evidence type="ECO:0000313" key="10">
    <source>
        <dbReference type="EMBL" id="KAK3082959.1"/>
    </source>
</evidence>
<dbReference type="SUPFAM" id="SSF47050">
    <property type="entry name" value="VHP, Villin headpiece domain"/>
    <property type="match status" value="1"/>
</dbReference>
<dbReference type="InterPro" id="IPR036886">
    <property type="entry name" value="Villin_headpiece_dom_sf"/>
</dbReference>
<dbReference type="Pfam" id="PF00626">
    <property type="entry name" value="Gelsolin"/>
    <property type="match status" value="6"/>
</dbReference>
<dbReference type="PROSITE" id="PS51089">
    <property type="entry name" value="HP"/>
    <property type="match status" value="1"/>
</dbReference>
<dbReference type="GO" id="GO:0005546">
    <property type="term" value="F:phosphatidylinositol-4,5-bisphosphate binding"/>
    <property type="evidence" value="ECO:0007669"/>
    <property type="project" value="TreeGrafter"/>
</dbReference>
<reference evidence="10" key="1">
    <citation type="submission" date="2019-08" db="EMBL/GenBank/DDBJ databases">
        <title>The improved chromosome-level genome for the pearl oyster Pinctada fucata martensii using PacBio sequencing and Hi-C.</title>
        <authorList>
            <person name="Zheng Z."/>
        </authorList>
    </citation>
    <scope>NUCLEOTIDE SEQUENCE</scope>
    <source>
        <strain evidence="10">ZZ-2019</strain>
        <tissue evidence="10">Adductor muscle</tissue>
    </source>
</reference>
<organism evidence="10 11">
    <name type="scientific">Pinctada imbricata</name>
    <name type="common">Atlantic pearl-oyster</name>
    <name type="synonym">Pinctada martensii</name>
    <dbReference type="NCBI Taxonomy" id="66713"/>
    <lineage>
        <taxon>Eukaryota</taxon>
        <taxon>Metazoa</taxon>
        <taxon>Spiralia</taxon>
        <taxon>Lophotrochozoa</taxon>
        <taxon>Mollusca</taxon>
        <taxon>Bivalvia</taxon>
        <taxon>Autobranchia</taxon>
        <taxon>Pteriomorphia</taxon>
        <taxon>Pterioida</taxon>
        <taxon>Pterioidea</taxon>
        <taxon>Pteriidae</taxon>
        <taxon>Pinctada</taxon>
    </lineage>
</organism>
<dbReference type="EMBL" id="VSWD01000014">
    <property type="protein sequence ID" value="KAK3082959.1"/>
    <property type="molecule type" value="Genomic_DNA"/>
</dbReference>
<keyword evidence="6" id="KW-0106">Calcium</keyword>
<accession>A0AA88XCX6</accession>
<dbReference type="Pfam" id="PF02209">
    <property type="entry name" value="VHP"/>
    <property type="match status" value="1"/>
</dbReference>
<dbReference type="CDD" id="cd11293">
    <property type="entry name" value="gelsolin_S4_like"/>
    <property type="match status" value="1"/>
</dbReference>
<dbReference type="InterPro" id="IPR007123">
    <property type="entry name" value="Gelsolin-like_dom"/>
</dbReference>
<evidence type="ECO:0000256" key="8">
    <source>
        <dbReference type="ARBA" id="ARBA00023212"/>
    </source>
</evidence>
<keyword evidence="11" id="KW-1185">Reference proteome</keyword>
<keyword evidence="5" id="KW-0677">Repeat</keyword>
<dbReference type="InterPro" id="IPR007122">
    <property type="entry name" value="Villin/Gelsolin"/>
</dbReference>
<proteinExistence type="inferred from homology"/>
<comment type="caution">
    <text evidence="10">The sequence shown here is derived from an EMBL/GenBank/DDBJ whole genome shotgun (WGS) entry which is preliminary data.</text>
</comment>
<dbReference type="PANTHER" id="PTHR11977">
    <property type="entry name" value="VILLIN"/>
    <property type="match status" value="1"/>
</dbReference>
<gene>
    <name evidence="10" type="ORF">FSP39_010059</name>
</gene>
<evidence type="ECO:0000256" key="1">
    <source>
        <dbReference type="ARBA" id="ARBA00004245"/>
    </source>
</evidence>
<comment type="similarity">
    <text evidence="2">Belongs to the villin/gelsolin family.</text>
</comment>
<keyword evidence="3" id="KW-0117">Actin capping</keyword>
<keyword evidence="8" id="KW-0206">Cytoskeleton</keyword>
<dbReference type="CDD" id="cd11292">
    <property type="entry name" value="gelsolin_S3_like"/>
    <property type="match status" value="1"/>
</dbReference>
<dbReference type="CDD" id="cd11288">
    <property type="entry name" value="gelsolin_S5_like"/>
    <property type="match status" value="1"/>
</dbReference>
<dbReference type="CDD" id="cd11289">
    <property type="entry name" value="gelsolin_S2_like"/>
    <property type="match status" value="1"/>
</dbReference>
<dbReference type="GO" id="GO:0005737">
    <property type="term" value="C:cytoplasm"/>
    <property type="evidence" value="ECO:0007669"/>
    <property type="project" value="TreeGrafter"/>
</dbReference>
<dbReference type="PRINTS" id="PR00597">
    <property type="entry name" value="GELSOLIN"/>
</dbReference>
<dbReference type="GO" id="GO:0015629">
    <property type="term" value="C:actin cytoskeleton"/>
    <property type="evidence" value="ECO:0007669"/>
    <property type="project" value="TreeGrafter"/>
</dbReference>
<feature type="domain" description="HP" evidence="9">
    <location>
        <begin position="758"/>
        <end position="823"/>
    </location>
</feature>
<dbReference type="AlphaFoldDB" id="A0AA88XCX6"/>
<comment type="subcellular location">
    <subcellularLocation>
        <location evidence="1">Cytoplasm</location>
        <location evidence="1">Cytoskeleton</location>
    </subcellularLocation>
</comment>
<dbReference type="SMART" id="SM00153">
    <property type="entry name" value="VHP"/>
    <property type="match status" value="1"/>
</dbReference>
<dbReference type="GO" id="GO:0051014">
    <property type="term" value="P:actin filament severing"/>
    <property type="evidence" value="ECO:0007669"/>
    <property type="project" value="TreeGrafter"/>
</dbReference>
<dbReference type="GO" id="GO:0051015">
    <property type="term" value="F:actin filament binding"/>
    <property type="evidence" value="ECO:0007669"/>
    <property type="project" value="InterPro"/>
</dbReference>
<dbReference type="InterPro" id="IPR029006">
    <property type="entry name" value="ADF-H/Gelsolin-like_dom_sf"/>
</dbReference>
<dbReference type="FunFam" id="3.40.20.10:FF:000001">
    <property type="entry name" value="Gelsolin"/>
    <property type="match status" value="1"/>
</dbReference>
<evidence type="ECO:0000256" key="3">
    <source>
        <dbReference type="ARBA" id="ARBA00022467"/>
    </source>
</evidence>
<evidence type="ECO:0000256" key="4">
    <source>
        <dbReference type="ARBA" id="ARBA00022490"/>
    </source>
</evidence>
<dbReference type="CDD" id="cd11291">
    <property type="entry name" value="gelsolin_S6_like"/>
    <property type="match status" value="1"/>
</dbReference>
<dbReference type="InterPro" id="IPR036180">
    <property type="entry name" value="Gelsolin-like_dom_sf"/>
</dbReference>
<dbReference type="CDD" id="cd11290">
    <property type="entry name" value="gelsolin_S1_like"/>
    <property type="match status" value="1"/>
</dbReference>